<dbReference type="InterPro" id="IPR036960">
    <property type="entry name" value="T-box_sf"/>
</dbReference>
<gene>
    <name evidence="9" type="ORF">LAZ67_18000550</name>
</gene>
<dbReference type="PRINTS" id="PR00937">
    <property type="entry name" value="TBOX"/>
</dbReference>
<keyword evidence="2" id="KW-0805">Transcription regulation</keyword>
<feature type="compositionally biased region" description="Low complexity" evidence="7">
    <location>
        <begin position="59"/>
        <end position="83"/>
    </location>
</feature>
<dbReference type="InterPro" id="IPR046360">
    <property type="entry name" value="T-box_DNA-bd"/>
</dbReference>
<proteinExistence type="predicted"/>
<evidence type="ECO:0000256" key="6">
    <source>
        <dbReference type="PROSITE-ProRule" id="PRU00201"/>
    </source>
</evidence>
<dbReference type="PANTHER" id="PTHR11267:SF195">
    <property type="entry name" value="OPTOMOTOR-BLIND-RELATED-GENE-1, ISOFORM A"/>
    <property type="match status" value="1"/>
</dbReference>
<evidence type="ECO:0000259" key="8">
    <source>
        <dbReference type="PROSITE" id="PS50252"/>
    </source>
</evidence>
<feature type="region of interest" description="Disordered" evidence="7">
    <location>
        <begin position="55"/>
        <end position="89"/>
    </location>
</feature>
<dbReference type="InterPro" id="IPR018186">
    <property type="entry name" value="TF_T-box_CS"/>
</dbReference>
<evidence type="ECO:0000256" key="7">
    <source>
        <dbReference type="SAM" id="MobiDB-lite"/>
    </source>
</evidence>
<name>A0ABY6LFW5_9ARAC</name>
<evidence type="ECO:0000313" key="9">
    <source>
        <dbReference type="EMBL" id="UYV79749.1"/>
    </source>
</evidence>
<organism evidence="9 10">
    <name type="scientific">Cordylochernes scorpioides</name>
    <dbReference type="NCBI Taxonomy" id="51811"/>
    <lineage>
        <taxon>Eukaryota</taxon>
        <taxon>Metazoa</taxon>
        <taxon>Ecdysozoa</taxon>
        <taxon>Arthropoda</taxon>
        <taxon>Chelicerata</taxon>
        <taxon>Arachnida</taxon>
        <taxon>Pseudoscorpiones</taxon>
        <taxon>Cheliferoidea</taxon>
        <taxon>Chernetidae</taxon>
        <taxon>Cordylochernes</taxon>
    </lineage>
</organism>
<keyword evidence="3 6" id="KW-0238">DNA-binding</keyword>
<dbReference type="SUPFAM" id="SSF49417">
    <property type="entry name" value="p53-like transcription factors"/>
    <property type="match status" value="3"/>
</dbReference>
<keyword evidence="10" id="KW-1185">Reference proteome</keyword>
<dbReference type="InterPro" id="IPR001699">
    <property type="entry name" value="TF_T-box"/>
</dbReference>
<accession>A0ABY6LFW5</accession>
<evidence type="ECO:0000256" key="5">
    <source>
        <dbReference type="ARBA" id="ARBA00023242"/>
    </source>
</evidence>
<dbReference type="Pfam" id="PF00907">
    <property type="entry name" value="T-box"/>
    <property type="match status" value="2"/>
</dbReference>
<reference evidence="9 10" key="1">
    <citation type="submission" date="2022-01" db="EMBL/GenBank/DDBJ databases">
        <title>A chromosomal length assembly of Cordylochernes scorpioides.</title>
        <authorList>
            <person name="Zeh D."/>
            <person name="Zeh J."/>
        </authorList>
    </citation>
    <scope>NUCLEOTIDE SEQUENCE [LARGE SCALE GENOMIC DNA]</scope>
    <source>
        <strain evidence="9">IN4F17</strain>
        <tissue evidence="9">Whole Body</tissue>
    </source>
</reference>
<dbReference type="PANTHER" id="PTHR11267">
    <property type="entry name" value="T-BOX PROTEIN-RELATED"/>
    <property type="match status" value="1"/>
</dbReference>
<dbReference type="PROSITE" id="PS50252">
    <property type="entry name" value="TBOX_3"/>
    <property type="match status" value="2"/>
</dbReference>
<comment type="subcellular location">
    <subcellularLocation>
        <location evidence="1 6">Nucleus</location>
    </subcellularLocation>
</comment>
<evidence type="ECO:0000256" key="3">
    <source>
        <dbReference type="ARBA" id="ARBA00023125"/>
    </source>
</evidence>
<dbReference type="PROSITE" id="PS01264">
    <property type="entry name" value="TBOX_2"/>
    <property type="match status" value="1"/>
</dbReference>
<keyword evidence="4" id="KW-0804">Transcription</keyword>
<dbReference type="Proteomes" id="UP001235939">
    <property type="component" value="Chromosome 18"/>
</dbReference>
<evidence type="ECO:0000313" key="10">
    <source>
        <dbReference type="Proteomes" id="UP001235939"/>
    </source>
</evidence>
<dbReference type="Gene3D" id="2.60.40.820">
    <property type="entry name" value="Transcription factor, T-box"/>
    <property type="match status" value="2"/>
</dbReference>
<dbReference type="InterPro" id="IPR008967">
    <property type="entry name" value="p53-like_TF_DNA-bd_sf"/>
</dbReference>
<evidence type="ECO:0000256" key="4">
    <source>
        <dbReference type="ARBA" id="ARBA00023163"/>
    </source>
</evidence>
<evidence type="ECO:0000256" key="1">
    <source>
        <dbReference type="ARBA" id="ARBA00004123"/>
    </source>
</evidence>
<protein>
    <submittedName>
        <fullName evidence="9">TBX10</fullName>
    </submittedName>
</protein>
<comment type="caution">
    <text evidence="6">Lacks conserved residue(s) required for the propagation of feature annotation.</text>
</comment>
<dbReference type="SMART" id="SM00425">
    <property type="entry name" value="TBOX"/>
    <property type="match status" value="1"/>
</dbReference>
<feature type="domain" description="T-box" evidence="8">
    <location>
        <begin position="493"/>
        <end position="608"/>
    </location>
</feature>
<keyword evidence="5 6" id="KW-0539">Nucleus</keyword>
<feature type="region of interest" description="Disordered" evidence="7">
    <location>
        <begin position="626"/>
        <end position="649"/>
    </location>
</feature>
<feature type="domain" description="T-box" evidence="8">
    <location>
        <begin position="174"/>
        <end position="293"/>
    </location>
</feature>
<sequence length="677" mass="78724">MRKIALETGGISKSSVDQIAKKELNLKTYKLQKFNSSRMRTSAYGWRDVANSSIGPLVSDGSASSSRTRSCSPSSRRTTTKTTGAGPLRHGTSAIVEHRQNPQSVMVWAGICFSGKTSSPPRFRGSGGQNQQRSVSPRHSRDVVLRILLRCTDRSDLLHGQDITTQGNFWRRFFRLQGMDPSSDYILMMDFVIVDDKRFRYSFHTVHQVPSPKLSPDVVIHQSNLQECRDLPAATCLISSSWVVAGKADPVMPPRIHVHPDSPCKGSQWMKQTVSFDKLKLTNNQLDDNGHVIRRYNYFNRNDTEKISMAPVIPVRRYNYFNRNDTEKISMAPVIPVRRYNYYNRNDTEKISMAPVIPVLRRYNYFNRNDTENISMAPVIPVRRYNYFNRNDTEKISMAPVIPVRRYNYYNRNDTDMISMALVIPVRRYNYYDRNDTEKISMVPVIPVRRYNYYDRNDTEKISMVPVIPVRRYNYYNRNDTEKISMALVIPVRRYNYYNRNDTEKISMVPVIPVRRYNYYNRNDTEKISMAPVIPVRRYNNYNRNDTEKISMALVIPIILNSMHRYQPRFHVVYVNLKEEDPLQTENFKTFLFPETRFTAVTAYQNHRPRVRNSSQRTTDLKLEAVSAPRASERARRGQPAELQISGHDDGVPISTVEEVLQFNGLQGPRYQIVVMD</sequence>
<dbReference type="EMBL" id="CP092880">
    <property type="protein sequence ID" value="UYV79749.1"/>
    <property type="molecule type" value="Genomic_DNA"/>
</dbReference>
<evidence type="ECO:0000256" key="2">
    <source>
        <dbReference type="ARBA" id="ARBA00023015"/>
    </source>
</evidence>